<dbReference type="SUPFAM" id="SSF64593">
    <property type="entry name" value="Intermediate filament protein, coiled coil region"/>
    <property type="match status" value="1"/>
</dbReference>
<dbReference type="Gene3D" id="1.20.5.1160">
    <property type="entry name" value="Vasodilator-stimulated phosphoprotein"/>
    <property type="match status" value="1"/>
</dbReference>
<reference evidence="6 7" key="1">
    <citation type="journal article" date="2014" name="Nat. Genet.">
        <title>Whole-genome sequence of a flatfish provides insights into ZW sex chromosome evolution and adaptation to a benthic lifestyle.</title>
        <authorList>
            <person name="Chen S."/>
            <person name="Zhang G."/>
            <person name="Shao C."/>
            <person name="Huang Q."/>
            <person name="Liu G."/>
            <person name="Zhang P."/>
            <person name="Song W."/>
            <person name="An N."/>
            <person name="Chalopin D."/>
            <person name="Volff J.N."/>
            <person name="Hong Y."/>
            <person name="Li Q."/>
            <person name="Sha Z."/>
            <person name="Zhou H."/>
            <person name="Xie M."/>
            <person name="Yu Q."/>
            <person name="Liu Y."/>
            <person name="Xiang H."/>
            <person name="Wang N."/>
            <person name="Wu K."/>
            <person name="Yang C."/>
            <person name="Zhou Q."/>
            <person name="Liao X."/>
            <person name="Yang L."/>
            <person name="Hu Q."/>
            <person name="Zhang J."/>
            <person name="Meng L."/>
            <person name="Jin L."/>
            <person name="Tian Y."/>
            <person name="Lian J."/>
            <person name="Yang J."/>
            <person name="Miao G."/>
            <person name="Liu S."/>
            <person name="Liang Z."/>
            <person name="Yan F."/>
            <person name="Li Y."/>
            <person name="Sun B."/>
            <person name="Zhang H."/>
            <person name="Zhang J."/>
            <person name="Zhu Y."/>
            <person name="Du M."/>
            <person name="Zhao Y."/>
            <person name="Schartl M."/>
            <person name="Tang Q."/>
            <person name="Wang J."/>
        </authorList>
    </citation>
    <scope>NUCLEOTIDE SEQUENCE</scope>
</reference>
<keyword evidence="7" id="KW-1185">Reference proteome</keyword>
<keyword evidence="2 3" id="KW-0175">Coiled coil</keyword>
<dbReference type="InParanoid" id="A0A3P8VM17"/>
<dbReference type="Ensembl" id="ENSCSET00000013649.1">
    <property type="protein sequence ID" value="ENSCSEP00000013490.1"/>
    <property type="gene ID" value="ENSCSEG00000008684.1"/>
</dbReference>
<dbReference type="FunFam" id="1.20.5.500:FF:000001">
    <property type="entry name" value="Type II keratin 23"/>
    <property type="match status" value="1"/>
</dbReference>
<dbReference type="PANTHER" id="PTHR23239:SF367">
    <property type="entry name" value="KERATIN 15-RELATED"/>
    <property type="match status" value="1"/>
</dbReference>
<dbReference type="PRINTS" id="PR01248">
    <property type="entry name" value="TYPE1KERATIN"/>
</dbReference>
<feature type="region of interest" description="Disordered" evidence="4">
    <location>
        <begin position="1"/>
        <end position="24"/>
    </location>
</feature>
<dbReference type="AlphaFoldDB" id="A0A3P8VM17"/>
<dbReference type="InterPro" id="IPR039008">
    <property type="entry name" value="IF_rod_dom"/>
</dbReference>
<dbReference type="GeneTree" id="ENSGT00950000182969"/>
<feature type="compositionally biased region" description="Polar residues" evidence="4">
    <location>
        <begin position="1"/>
        <end position="13"/>
    </location>
</feature>
<accession>A0A3P8VM17</accession>
<sequence>MNTFSNRSSSFVRTSGGRGPVSISSSSIRLGGGLGSGSVYGGAGGSGVRISKSFSTGSSAAAGAELSMAEGLTVNEKGTMQNLNDRLATYLSKVRSLEKANADLELKIREFLEKRTMPEVHDYTRFRVQIKSLQDQICDAARQNAAIVLSIDNSQLAIDDFRVKYENELAMRQSVEADISNLRKVLDDLLIARSDLEMRLEGLREEVLLLKRNHEEDLLALRARVGGQVNVEVDAAPQEDLSAVMASIREHYENVAAKNRKDLDTWFQAKIAELNKDMAAKTETLETSRSEITELTRTLQNLEIQLQSELSKKNVLEGSLAETKLRYNNILAGYQRQVITVIYIFNLDRQTQTYTHKHTQTHTKFHGLW</sequence>
<evidence type="ECO:0000256" key="1">
    <source>
        <dbReference type="ARBA" id="ARBA00022754"/>
    </source>
</evidence>
<reference evidence="6" key="2">
    <citation type="submission" date="2025-08" db="UniProtKB">
        <authorList>
            <consortium name="Ensembl"/>
        </authorList>
    </citation>
    <scope>IDENTIFICATION</scope>
</reference>
<evidence type="ECO:0000256" key="4">
    <source>
        <dbReference type="SAM" id="MobiDB-lite"/>
    </source>
</evidence>
<evidence type="ECO:0000259" key="5">
    <source>
        <dbReference type="PROSITE" id="PS51842"/>
    </source>
</evidence>
<feature type="coiled-coil region" evidence="3">
    <location>
        <begin position="80"/>
        <end position="114"/>
    </location>
</feature>
<keyword evidence="1" id="KW-0403">Intermediate filament</keyword>
<name>A0A3P8VM17_CYNSE</name>
<reference evidence="6" key="3">
    <citation type="submission" date="2025-09" db="UniProtKB">
        <authorList>
            <consortium name="Ensembl"/>
        </authorList>
    </citation>
    <scope>IDENTIFICATION</scope>
</reference>
<dbReference type="STRING" id="244447.ENSCSEP00000013490"/>
<dbReference type="PROSITE" id="PS51842">
    <property type="entry name" value="IF_ROD_2"/>
    <property type="match status" value="1"/>
</dbReference>
<feature type="coiled-coil region" evidence="3">
    <location>
        <begin position="186"/>
        <end position="213"/>
    </location>
</feature>
<evidence type="ECO:0000313" key="6">
    <source>
        <dbReference type="Ensembl" id="ENSCSEP00000013490.1"/>
    </source>
</evidence>
<dbReference type="GO" id="GO:0005198">
    <property type="term" value="F:structural molecule activity"/>
    <property type="evidence" value="ECO:0007669"/>
    <property type="project" value="InterPro"/>
</dbReference>
<organism evidence="6 7">
    <name type="scientific">Cynoglossus semilaevis</name>
    <name type="common">Tongue sole</name>
    <dbReference type="NCBI Taxonomy" id="244447"/>
    <lineage>
        <taxon>Eukaryota</taxon>
        <taxon>Metazoa</taxon>
        <taxon>Chordata</taxon>
        <taxon>Craniata</taxon>
        <taxon>Vertebrata</taxon>
        <taxon>Euteleostomi</taxon>
        <taxon>Actinopterygii</taxon>
        <taxon>Neopterygii</taxon>
        <taxon>Teleostei</taxon>
        <taxon>Neoteleostei</taxon>
        <taxon>Acanthomorphata</taxon>
        <taxon>Carangaria</taxon>
        <taxon>Pleuronectiformes</taxon>
        <taxon>Pleuronectoidei</taxon>
        <taxon>Cynoglossidae</taxon>
        <taxon>Cynoglossinae</taxon>
        <taxon>Cynoglossus</taxon>
    </lineage>
</organism>
<protein>
    <submittedName>
        <fullName evidence="6">Keratin, type I cytoskeletal 50 kDa-like</fullName>
    </submittedName>
</protein>
<evidence type="ECO:0000256" key="3">
    <source>
        <dbReference type="SAM" id="Coils"/>
    </source>
</evidence>
<dbReference type="InterPro" id="IPR002957">
    <property type="entry name" value="Keratin_I"/>
</dbReference>
<evidence type="ECO:0000256" key="2">
    <source>
        <dbReference type="ARBA" id="ARBA00023054"/>
    </source>
</evidence>
<feature type="domain" description="IF rod" evidence="5">
    <location>
        <begin position="76"/>
        <end position="369"/>
    </location>
</feature>
<dbReference type="OMA" id="QTHTKFH"/>
<dbReference type="GO" id="GO:0005882">
    <property type="term" value="C:intermediate filament"/>
    <property type="evidence" value="ECO:0007669"/>
    <property type="project" value="UniProtKB-KW"/>
</dbReference>
<proteinExistence type="predicted"/>
<dbReference type="SMART" id="SM01391">
    <property type="entry name" value="Filament"/>
    <property type="match status" value="1"/>
</dbReference>
<feature type="coiled-coil region" evidence="3">
    <location>
        <begin position="271"/>
        <end position="319"/>
    </location>
</feature>
<dbReference type="Pfam" id="PF00038">
    <property type="entry name" value="Filament"/>
    <property type="match status" value="1"/>
</dbReference>
<dbReference type="PANTHER" id="PTHR23239">
    <property type="entry name" value="INTERMEDIATE FILAMENT"/>
    <property type="match status" value="1"/>
</dbReference>
<evidence type="ECO:0000313" key="7">
    <source>
        <dbReference type="Proteomes" id="UP000265120"/>
    </source>
</evidence>
<dbReference type="Proteomes" id="UP000265120">
    <property type="component" value="Chromosome 17"/>
</dbReference>
<dbReference type="Gene3D" id="1.20.5.500">
    <property type="entry name" value="Single helix bin"/>
    <property type="match status" value="1"/>
</dbReference>